<feature type="compositionally biased region" description="Pro residues" evidence="11">
    <location>
        <begin position="734"/>
        <end position="744"/>
    </location>
</feature>
<organism evidence="14 15">
    <name type="scientific">Citrifermentans bremense</name>
    <dbReference type="NCBI Taxonomy" id="60035"/>
    <lineage>
        <taxon>Bacteria</taxon>
        <taxon>Pseudomonadati</taxon>
        <taxon>Thermodesulfobacteriota</taxon>
        <taxon>Desulfuromonadia</taxon>
        <taxon>Geobacterales</taxon>
        <taxon>Geobacteraceae</taxon>
        <taxon>Citrifermentans</taxon>
    </lineage>
</organism>
<dbReference type="InterPro" id="IPR013105">
    <property type="entry name" value="TPR_2"/>
</dbReference>
<dbReference type="InterPro" id="IPR008965">
    <property type="entry name" value="CBM2/CBM3_carb-bd_dom_sf"/>
</dbReference>
<proteinExistence type="inferred from homology"/>
<dbReference type="Gene3D" id="3.30.1370.120">
    <property type="match status" value="1"/>
</dbReference>
<keyword evidence="5 8" id="KW-0802">TPR repeat</keyword>
<keyword evidence="2 10" id="KW-0813">Transport</keyword>
<dbReference type="CDD" id="cd08547">
    <property type="entry name" value="Type_II_cohesin"/>
    <property type="match status" value="1"/>
</dbReference>
<feature type="domain" description="Secretin/TonB short N-terminal" evidence="13">
    <location>
        <begin position="206"/>
        <end position="256"/>
    </location>
</feature>
<dbReference type="PANTHER" id="PTHR30332">
    <property type="entry name" value="PROBABLE GENERAL SECRETION PATHWAY PROTEIN D"/>
    <property type="match status" value="1"/>
</dbReference>
<dbReference type="SUPFAM" id="SSF48452">
    <property type="entry name" value="TPR-like"/>
    <property type="match status" value="1"/>
</dbReference>
<dbReference type="PROSITE" id="PS50293">
    <property type="entry name" value="TPR_REGION"/>
    <property type="match status" value="1"/>
</dbReference>
<evidence type="ECO:0000256" key="8">
    <source>
        <dbReference type="PROSITE-ProRule" id="PRU00339"/>
    </source>
</evidence>
<evidence type="ECO:0000256" key="6">
    <source>
        <dbReference type="ARBA" id="ARBA00023136"/>
    </source>
</evidence>
<dbReference type="PROSITE" id="PS51257">
    <property type="entry name" value="PROKAR_LIPOPROTEIN"/>
    <property type="match status" value="1"/>
</dbReference>
<evidence type="ECO:0000256" key="4">
    <source>
        <dbReference type="ARBA" id="ARBA00022737"/>
    </source>
</evidence>
<dbReference type="GO" id="GO:0015627">
    <property type="term" value="C:type II protein secretion system complex"/>
    <property type="evidence" value="ECO:0007669"/>
    <property type="project" value="TreeGrafter"/>
</dbReference>
<sequence>MHRPRPILTLMLVALALSGCTSGRTAFSKAEKLEREGNLDAALVKYAEVSAANPDVGEYRVKLLNITETAARAHFEKGEAFFAKKNYDEALREYQSAYAMDPTHVLAKTQADQVLKLRNAQTYLLEGLDFEKNRKPREAMIAFKHALEFEPENKEAKQGLDRILANKRQKLDGFELNLKSTKPITLKFRDAKLKEVFNILSQLSGINFVFDEAVKDTNITLHLENGSFQQAMELITGMQKLDKKILNESTIIVYPKTPDKVKQYEELFLQTFYLNKLDAKKAVNLVRTMLQVKKIYVNEEANALVIRDTPDVIEVARKILEANDVPDAEVLLEVEVFELSKQNAETFGLLLSRYATSMGVTGPGSTGTNPFLVDTLGAVTTTTTTGSTTTPVQPNNLLNVFNVRGYNGYLTVPNATFNFGKTLANGETLSNPKIRVKNREKAKFNVGTRVPITTTSSPSGGGVSVNVQYVDVGVKVNAEPTIQLNNEVAIKLGLEVSSILNEKTIGTDQATTVVTIGTRNLDTVLSLKDGETSIIGGLIQKTQTDSKSKVFLLGDIPVLGPLFSNTSDKKDKTELLLAITPRIVRGVTVPDNDVAAFWSGREDEPSAHQPYSSFVEPEFANLEPAAGGAAPAAAKPAPRVLPSLVPVQKPVPVPVPAPVPVPSAAPAAAPAPADVAPAPAPTDVAPAPVPTDDAPAPADVAPAPADVAPAPDGAAAAVPAPAPDAVPAEEEVPGPEPVPEPVPAPVPVPVPAPVPDPAAAPAAKQSIPLLTDSMIALSLPAKVKLNDQFSVQVNGSGMKEVYKAVFVVSYDPKLLEPVSQSEGNLLKQPGKPSTFQSFVDKKKGEIWMSGMREESNGMANGVLATVGFKAIGTGSAGVAINNTNFSKRTGDQIPVTAFKSVVEVK</sequence>
<dbReference type="Pfam" id="PF00263">
    <property type="entry name" value="Secretin"/>
    <property type="match status" value="1"/>
</dbReference>
<dbReference type="InterPro" id="IPR038591">
    <property type="entry name" value="NolW-like_sf"/>
</dbReference>
<keyword evidence="3 12" id="KW-0732">Signal</keyword>
<feature type="repeat" description="TPR" evidence="8">
    <location>
        <begin position="120"/>
        <end position="153"/>
    </location>
</feature>
<keyword evidence="6" id="KW-0472">Membrane</keyword>
<dbReference type="InterPro" id="IPR001775">
    <property type="entry name" value="GspD/PilQ"/>
</dbReference>
<evidence type="ECO:0000256" key="9">
    <source>
        <dbReference type="RuleBase" id="RU004003"/>
    </source>
</evidence>
<dbReference type="RefSeq" id="WP_185242893.1">
    <property type="nucleotide sequence ID" value="NZ_AP023213.1"/>
</dbReference>
<dbReference type="SMART" id="SM00965">
    <property type="entry name" value="STN"/>
    <property type="match status" value="1"/>
</dbReference>
<dbReference type="InterPro" id="IPR005644">
    <property type="entry name" value="NolW-like"/>
</dbReference>
<evidence type="ECO:0000256" key="3">
    <source>
        <dbReference type="ARBA" id="ARBA00022729"/>
    </source>
</evidence>
<dbReference type="Pfam" id="PF00963">
    <property type="entry name" value="Cohesin"/>
    <property type="match status" value="1"/>
</dbReference>
<dbReference type="SMART" id="SM00028">
    <property type="entry name" value="TPR"/>
    <property type="match status" value="3"/>
</dbReference>
<dbReference type="GO" id="GO:0000272">
    <property type="term" value="P:polysaccharide catabolic process"/>
    <property type="evidence" value="ECO:0007669"/>
    <property type="project" value="InterPro"/>
</dbReference>
<dbReference type="AlphaFoldDB" id="A0A6S6M150"/>
<dbReference type="PANTHER" id="PTHR30332:SF17">
    <property type="entry name" value="TYPE IV PILIATION SYSTEM PROTEIN DR_0774-RELATED"/>
    <property type="match status" value="1"/>
</dbReference>
<evidence type="ECO:0000256" key="5">
    <source>
        <dbReference type="ARBA" id="ARBA00022803"/>
    </source>
</evidence>
<feature type="compositionally biased region" description="Low complexity" evidence="11">
    <location>
        <begin position="664"/>
        <end position="726"/>
    </location>
</feature>
<comment type="subcellular location">
    <subcellularLocation>
        <location evidence="10">Cell outer membrane</location>
    </subcellularLocation>
    <subcellularLocation>
        <location evidence="1">Membrane</location>
    </subcellularLocation>
</comment>
<keyword evidence="7" id="KW-0998">Cell outer membrane</keyword>
<dbReference type="InterPro" id="IPR004846">
    <property type="entry name" value="T2SS/T3SS_dom"/>
</dbReference>
<evidence type="ECO:0000256" key="7">
    <source>
        <dbReference type="ARBA" id="ARBA00023237"/>
    </source>
</evidence>
<dbReference type="Pfam" id="PF03958">
    <property type="entry name" value="Secretin_N"/>
    <property type="match status" value="1"/>
</dbReference>
<dbReference type="GO" id="GO:0009306">
    <property type="term" value="P:protein secretion"/>
    <property type="evidence" value="ECO:0007669"/>
    <property type="project" value="InterPro"/>
</dbReference>
<feature type="region of interest" description="Disordered" evidence="11">
    <location>
        <begin position="664"/>
        <end position="744"/>
    </location>
</feature>
<dbReference type="Gene3D" id="1.25.40.10">
    <property type="entry name" value="Tetratricopeptide repeat domain"/>
    <property type="match status" value="1"/>
</dbReference>
<dbReference type="KEGG" id="gbn:GEOBRER4_28420"/>
<dbReference type="GO" id="GO:0009279">
    <property type="term" value="C:cell outer membrane"/>
    <property type="evidence" value="ECO:0007669"/>
    <property type="project" value="UniProtKB-SubCell"/>
</dbReference>
<dbReference type="InterPro" id="IPR019734">
    <property type="entry name" value="TPR_rpt"/>
</dbReference>
<evidence type="ECO:0000256" key="2">
    <source>
        <dbReference type="ARBA" id="ARBA00022448"/>
    </source>
</evidence>
<name>A0A6S6M150_9BACT</name>
<dbReference type="PRINTS" id="PR00811">
    <property type="entry name" value="BCTERIALGSPD"/>
</dbReference>
<evidence type="ECO:0000259" key="13">
    <source>
        <dbReference type="SMART" id="SM00965"/>
    </source>
</evidence>
<protein>
    <submittedName>
        <fullName evidence="14">Predicted secretion system W protein GspD-like</fullName>
    </submittedName>
</protein>
<evidence type="ECO:0000313" key="15">
    <source>
        <dbReference type="Proteomes" id="UP000515472"/>
    </source>
</evidence>
<feature type="chain" id="PRO_5028370912" evidence="12">
    <location>
        <begin position="27"/>
        <end position="905"/>
    </location>
</feature>
<dbReference type="InterPro" id="IPR002102">
    <property type="entry name" value="Cohesin_dom"/>
</dbReference>
<dbReference type="InterPro" id="IPR011662">
    <property type="entry name" value="Secretin/TonB_short_N"/>
</dbReference>
<dbReference type="Gene3D" id="3.30.1370.130">
    <property type="match status" value="1"/>
</dbReference>
<dbReference type="Proteomes" id="UP000515472">
    <property type="component" value="Chromosome"/>
</dbReference>
<gene>
    <name evidence="14" type="ORF">GEOBRER4_n2961</name>
</gene>
<reference evidence="14 15" key="1">
    <citation type="submission" date="2020-06" db="EMBL/GenBank/DDBJ databases">
        <title>Interaction of electrochemicaly active bacteria, Geobacter bremensis R4 on different carbon anode.</title>
        <authorList>
            <person name="Meng L."/>
            <person name="Yoshida N."/>
        </authorList>
    </citation>
    <scope>NUCLEOTIDE SEQUENCE [LARGE SCALE GENOMIC DNA]</scope>
    <source>
        <strain evidence="14 15">R4</strain>
    </source>
</reference>
<dbReference type="PRINTS" id="PR01032">
    <property type="entry name" value="PHAGEIV"/>
</dbReference>
<dbReference type="Gene3D" id="2.60.40.680">
    <property type="match status" value="1"/>
</dbReference>
<dbReference type="EMBL" id="AP023213">
    <property type="protein sequence ID" value="BCG48092.1"/>
    <property type="molecule type" value="Genomic_DNA"/>
</dbReference>
<keyword evidence="4" id="KW-0677">Repeat</keyword>
<evidence type="ECO:0000256" key="11">
    <source>
        <dbReference type="SAM" id="MobiDB-lite"/>
    </source>
</evidence>
<dbReference type="GO" id="GO:0030246">
    <property type="term" value="F:carbohydrate binding"/>
    <property type="evidence" value="ECO:0007669"/>
    <property type="project" value="InterPro"/>
</dbReference>
<dbReference type="PROSITE" id="PS50005">
    <property type="entry name" value="TPR"/>
    <property type="match status" value="2"/>
</dbReference>
<evidence type="ECO:0000256" key="10">
    <source>
        <dbReference type="RuleBase" id="RU004004"/>
    </source>
</evidence>
<dbReference type="SUPFAM" id="SSF49384">
    <property type="entry name" value="Carbohydrate-binding domain"/>
    <property type="match status" value="1"/>
</dbReference>
<dbReference type="InterPro" id="IPR050810">
    <property type="entry name" value="Bact_Secretion_Sys_Channel"/>
</dbReference>
<dbReference type="InterPro" id="IPR011990">
    <property type="entry name" value="TPR-like_helical_dom_sf"/>
</dbReference>
<dbReference type="Pfam" id="PF07719">
    <property type="entry name" value="TPR_2"/>
    <property type="match status" value="1"/>
</dbReference>
<evidence type="ECO:0000256" key="12">
    <source>
        <dbReference type="SAM" id="SignalP"/>
    </source>
</evidence>
<accession>A0A6S6M150</accession>
<evidence type="ECO:0000313" key="14">
    <source>
        <dbReference type="EMBL" id="BCG48092.1"/>
    </source>
</evidence>
<evidence type="ECO:0000256" key="1">
    <source>
        <dbReference type="ARBA" id="ARBA00004370"/>
    </source>
</evidence>
<keyword evidence="15" id="KW-1185">Reference proteome</keyword>
<feature type="repeat" description="TPR" evidence="8">
    <location>
        <begin position="71"/>
        <end position="104"/>
    </location>
</feature>
<comment type="similarity">
    <text evidence="9">Belongs to the bacterial secretin family.</text>
</comment>
<feature type="signal peptide" evidence="12">
    <location>
        <begin position="1"/>
        <end position="26"/>
    </location>
</feature>